<accession>A0AAV7BQC9</accession>
<dbReference type="AlphaFoldDB" id="A0AAV7BQC9"/>
<evidence type="ECO:0000256" key="1">
    <source>
        <dbReference type="ARBA" id="ARBA00022729"/>
    </source>
</evidence>
<dbReference type="Proteomes" id="UP000824782">
    <property type="component" value="Unassembled WGS sequence"/>
</dbReference>
<dbReference type="GO" id="GO:0007160">
    <property type="term" value="P:cell-matrix adhesion"/>
    <property type="evidence" value="ECO:0007669"/>
    <property type="project" value="TreeGrafter"/>
</dbReference>
<dbReference type="EMBL" id="WNYA01000004">
    <property type="protein sequence ID" value="KAG8574864.1"/>
    <property type="molecule type" value="Genomic_DNA"/>
</dbReference>
<protein>
    <submittedName>
        <fullName evidence="3">Uncharacterized protein</fullName>
    </submittedName>
</protein>
<keyword evidence="2" id="KW-0325">Glycoprotein</keyword>
<dbReference type="PANTHER" id="PTHR23412">
    <property type="entry name" value="STEREOCILIN RELATED"/>
    <property type="match status" value="1"/>
</dbReference>
<proteinExistence type="predicted"/>
<organism evidence="3 4">
    <name type="scientific">Engystomops pustulosus</name>
    <name type="common">Tungara frog</name>
    <name type="synonym">Physalaemus pustulosus</name>
    <dbReference type="NCBI Taxonomy" id="76066"/>
    <lineage>
        <taxon>Eukaryota</taxon>
        <taxon>Metazoa</taxon>
        <taxon>Chordata</taxon>
        <taxon>Craniata</taxon>
        <taxon>Vertebrata</taxon>
        <taxon>Euteleostomi</taxon>
        <taxon>Amphibia</taxon>
        <taxon>Batrachia</taxon>
        <taxon>Anura</taxon>
        <taxon>Neobatrachia</taxon>
        <taxon>Hyloidea</taxon>
        <taxon>Leptodactylidae</taxon>
        <taxon>Leiuperinae</taxon>
        <taxon>Engystomops</taxon>
    </lineage>
</organism>
<keyword evidence="1" id="KW-0732">Signal</keyword>
<dbReference type="GO" id="GO:0009986">
    <property type="term" value="C:cell surface"/>
    <property type="evidence" value="ECO:0007669"/>
    <property type="project" value="TreeGrafter"/>
</dbReference>
<comment type="caution">
    <text evidence="3">The sequence shown here is derived from an EMBL/GenBank/DDBJ whole genome shotgun (WGS) entry which is preliminary data.</text>
</comment>
<dbReference type="PANTHER" id="PTHR23412:SF19">
    <property type="entry name" value="STEREOCILIN 1"/>
    <property type="match status" value="1"/>
</dbReference>
<evidence type="ECO:0000313" key="3">
    <source>
        <dbReference type="EMBL" id="KAG8574864.1"/>
    </source>
</evidence>
<keyword evidence="4" id="KW-1185">Reference proteome</keyword>
<reference evidence="3" key="1">
    <citation type="thesis" date="2020" institute="ProQuest LLC" country="789 East Eisenhower Parkway, Ann Arbor, MI, USA">
        <title>Comparative Genomics and Chromosome Evolution.</title>
        <authorList>
            <person name="Mudd A.B."/>
        </authorList>
    </citation>
    <scope>NUCLEOTIDE SEQUENCE</scope>
    <source>
        <strain evidence="3">237g6f4</strain>
        <tissue evidence="3">Blood</tissue>
    </source>
</reference>
<name>A0AAV7BQC9_ENGPU</name>
<dbReference type="InterPro" id="IPR026664">
    <property type="entry name" value="Stereocilin-rel"/>
</dbReference>
<evidence type="ECO:0000313" key="4">
    <source>
        <dbReference type="Proteomes" id="UP000824782"/>
    </source>
</evidence>
<sequence length="115" mass="12690">MELSSLVLEQIRGLTPLAISLIPPQKFAVSFTSQQLQLFSWSQAKAVTQQQSKLLDSEQMKALAFALIEDSGNQTYRAGKSQAGHCSYYPLLHVSALLPVLHVMYMVKPLLSSVP</sequence>
<evidence type="ECO:0000256" key="2">
    <source>
        <dbReference type="ARBA" id="ARBA00023180"/>
    </source>
</evidence>
<gene>
    <name evidence="3" type="ORF">GDO81_009374</name>
</gene>